<dbReference type="PANTHER" id="PTHR10622:SF10">
    <property type="entry name" value="HET DOMAIN-CONTAINING PROTEIN"/>
    <property type="match status" value="1"/>
</dbReference>
<comment type="caution">
    <text evidence="2">The sequence shown here is derived from an EMBL/GenBank/DDBJ whole genome shotgun (WGS) entry which is preliminary data.</text>
</comment>
<dbReference type="PANTHER" id="PTHR10622">
    <property type="entry name" value="HET DOMAIN-CONTAINING PROTEIN"/>
    <property type="match status" value="1"/>
</dbReference>
<gene>
    <name evidence="2" type="ORF">B0T21DRAFT_375903</name>
</gene>
<evidence type="ECO:0000313" key="3">
    <source>
        <dbReference type="Proteomes" id="UP001172159"/>
    </source>
</evidence>
<evidence type="ECO:0000313" key="2">
    <source>
        <dbReference type="EMBL" id="KAK0714449.1"/>
    </source>
</evidence>
<dbReference type="Pfam" id="PF06985">
    <property type="entry name" value="HET"/>
    <property type="match status" value="1"/>
</dbReference>
<dbReference type="EMBL" id="JAUKTV010000015">
    <property type="protein sequence ID" value="KAK0714449.1"/>
    <property type="molecule type" value="Genomic_DNA"/>
</dbReference>
<accession>A0AA40AEL3</accession>
<organism evidence="2 3">
    <name type="scientific">Apiosordaria backusii</name>
    <dbReference type="NCBI Taxonomy" id="314023"/>
    <lineage>
        <taxon>Eukaryota</taxon>
        <taxon>Fungi</taxon>
        <taxon>Dikarya</taxon>
        <taxon>Ascomycota</taxon>
        <taxon>Pezizomycotina</taxon>
        <taxon>Sordariomycetes</taxon>
        <taxon>Sordariomycetidae</taxon>
        <taxon>Sordariales</taxon>
        <taxon>Lasiosphaeriaceae</taxon>
        <taxon>Apiosordaria</taxon>
    </lineage>
</organism>
<keyword evidence="3" id="KW-1185">Reference proteome</keyword>
<feature type="domain" description="Heterokaryon incompatibility" evidence="1">
    <location>
        <begin position="22"/>
        <end position="136"/>
    </location>
</feature>
<evidence type="ECO:0000259" key="1">
    <source>
        <dbReference type="Pfam" id="PF06985"/>
    </source>
</evidence>
<reference evidence="2" key="1">
    <citation type="submission" date="2023-06" db="EMBL/GenBank/DDBJ databases">
        <title>Genome-scale phylogeny and comparative genomics of the fungal order Sordariales.</title>
        <authorList>
            <consortium name="Lawrence Berkeley National Laboratory"/>
            <person name="Hensen N."/>
            <person name="Bonometti L."/>
            <person name="Westerberg I."/>
            <person name="Brannstrom I.O."/>
            <person name="Guillou S."/>
            <person name="Cros-Aarteil S."/>
            <person name="Calhoun S."/>
            <person name="Haridas S."/>
            <person name="Kuo A."/>
            <person name="Mondo S."/>
            <person name="Pangilinan J."/>
            <person name="Riley R."/>
            <person name="Labutti K."/>
            <person name="Andreopoulos B."/>
            <person name="Lipzen A."/>
            <person name="Chen C."/>
            <person name="Yanf M."/>
            <person name="Daum C."/>
            <person name="Ng V."/>
            <person name="Clum A."/>
            <person name="Steindorff A."/>
            <person name="Ohm R."/>
            <person name="Martin F."/>
            <person name="Silar P."/>
            <person name="Natvig D."/>
            <person name="Lalanne C."/>
            <person name="Gautier V."/>
            <person name="Ament-Velasquez S.L."/>
            <person name="Kruys A."/>
            <person name="Hutchinson M.I."/>
            <person name="Powell A.J."/>
            <person name="Barry K."/>
            <person name="Miller A.N."/>
            <person name="Grigoriev I.V."/>
            <person name="Debuchy R."/>
            <person name="Gladieux P."/>
            <person name="Thoren M.H."/>
            <person name="Johannesson H."/>
        </authorList>
    </citation>
    <scope>NUCLEOTIDE SEQUENCE</scope>
    <source>
        <strain evidence="2">CBS 540.89</strain>
    </source>
</reference>
<dbReference type="AlphaFoldDB" id="A0AA40AEL3"/>
<dbReference type="Proteomes" id="UP001172159">
    <property type="component" value="Unassembled WGS sequence"/>
</dbReference>
<protein>
    <submittedName>
        <fullName evidence="2">Heterokaryon incompatibility protein-domain-containing protein</fullName>
    </submittedName>
</protein>
<proteinExistence type="predicted"/>
<name>A0AA40AEL3_9PEZI</name>
<sequence length="214" mass="24959">MRLLRTDKIQLVEVYSSDVEPYAILSHTWGEEEVLFQDIQHPELADCNWNDSPENVDVDHLPPTARLCFRKKGFQKVRNAALLARRQGFSFIWIDTCCIDKSSSAELSEAINSMFQWYKNAQVCYAYLADANSDEDEDPFERGSAFWQSRWFTRGWTLQELIAPRQVEFYTRQWCHLGGKTPHSEFTDLIVKRTLRLLFPGKSNADFGRHTVKN</sequence>
<dbReference type="InterPro" id="IPR010730">
    <property type="entry name" value="HET"/>
</dbReference>